<proteinExistence type="inferred from homology"/>
<sequence>MGAKKKSKANKLSRMSEEEKIRYLQHRAAIEEEAKRRKQQLISTFLKNKLRREHIFLRINEAKINQQWRHILRQMKCSELKQEIKDLAKWFDYQINKKNVKIQEVLMDLNMADRQYSFLHCKQSETFKKLIILHEHRVQHFLNYYEEEKNYARIKAMKDINDIKISCLNDQEQLKTILYGMEKKFNETSEILTNKHQSKMDEIRNNMLTDMEKLKTTRESIIGNIWQNIQNVIKQYWNQTEDRRQEYLIMKDSDYENGLNIFENNRQINEMVNFINNLKNTYLKIHIEGEKKILKFSQDRDKYRKVFQNLNREVFDEIQSDKKKLNFMNLIADKTTDKLTKLLNLGRQILQIHNMCRKLETLDEKIYQERHDKFQLTQEEEDEINKECEKIEENLPESSECDFIDLDQVWKRYNRILLEKEALALHIKGPCANGIKCIQKRPSTSILTKRKNDLFDIPFSGIRKVSTARQLTRIDLIKQI</sequence>
<comment type="similarity">
    <text evidence="9">Belongs to the DRC2 family.</text>
</comment>
<reference evidence="14" key="2">
    <citation type="submission" date="2007-04" db="EMBL/GenBank/DDBJ databases">
        <title>The genome of the human body louse.</title>
        <authorList>
            <consortium name="The Human Body Louse Genome Consortium"/>
            <person name="Kirkness E."/>
            <person name="Walenz B."/>
            <person name="Hass B."/>
            <person name="Bruggner R."/>
            <person name="Strausberg R."/>
        </authorList>
    </citation>
    <scope>NUCLEOTIDE SEQUENCE</scope>
    <source>
        <strain evidence="14">USDA</strain>
    </source>
</reference>
<dbReference type="HOGENOM" id="CLU_026536_1_0_1"/>
<keyword evidence="6" id="KW-0206">Cytoskeleton</keyword>
<dbReference type="InterPro" id="IPR039750">
    <property type="entry name" value="DRC1/DRC2"/>
</dbReference>
<dbReference type="RefSeq" id="XP_002432283.1">
    <property type="nucleotide sequence ID" value="XM_002432238.1"/>
</dbReference>
<dbReference type="EnsemblMetazoa" id="PHUM579940-RA">
    <property type="protein sequence ID" value="PHUM579940-PA"/>
    <property type="gene ID" value="PHUM579940"/>
</dbReference>
<dbReference type="EMBL" id="DS235873">
    <property type="protein sequence ID" value="EEB19545.1"/>
    <property type="molecule type" value="Genomic_DNA"/>
</dbReference>
<dbReference type="STRING" id="121224.E0W1V1"/>
<evidence type="ECO:0000259" key="13">
    <source>
        <dbReference type="Pfam" id="PF14772"/>
    </source>
</evidence>
<keyword evidence="16" id="KW-1185">Reference proteome</keyword>
<reference evidence="15" key="3">
    <citation type="submission" date="2021-02" db="UniProtKB">
        <authorList>
            <consortium name="EnsemblMetazoa"/>
        </authorList>
    </citation>
    <scope>IDENTIFICATION</scope>
    <source>
        <strain evidence="15">USDA</strain>
    </source>
</reference>
<evidence type="ECO:0000256" key="4">
    <source>
        <dbReference type="ARBA" id="ARBA00023054"/>
    </source>
</evidence>
<dbReference type="eggNOG" id="ENOG502QQDD">
    <property type="taxonomic scope" value="Eukaryota"/>
</dbReference>
<evidence type="ECO:0000256" key="9">
    <source>
        <dbReference type="ARBA" id="ARBA00038424"/>
    </source>
</evidence>
<dbReference type="KEGG" id="phu:Phum_PHUM579940"/>
<keyword evidence="2" id="KW-0963">Cytoplasm</keyword>
<evidence type="ECO:0000256" key="1">
    <source>
        <dbReference type="ARBA" id="ARBA00004611"/>
    </source>
</evidence>
<dbReference type="OrthoDB" id="7760980at2759"/>
<dbReference type="GeneID" id="8232215"/>
<dbReference type="CTD" id="8232215"/>
<dbReference type="OMA" id="KINQKCR"/>
<dbReference type="PANTHER" id="PTHR21625">
    <property type="entry name" value="NYD-SP28 PROTEIN"/>
    <property type="match status" value="1"/>
</dbReference>
<gene>
    <name evidence="15" type="primary">8232215</name>
    <name evidence="14" type="ORF">Phum_PHUM579940</name>
</gene>
<evidence type="ECO:0000256" key="2">
    <source>
        <dbReference type="ARBA" id="ARBA00022490"/>
    </source>
</evidence>
<reference evidence="14" key="1">
    <citation type="submission" date="2007-04" db="EMBL/GenBank/DDBJ databases">
        <title>Annotation of Pediculus humanus corporis strain USDA.</title>
        <authorList>
            <person name="Kirkness E."/>
            <person name="Hannick L."/>
            <person name="Hass B."/>
            <person name="Bruggner R."/>
            <person name="Lawson D."/>
            <person name="Bidwell S."/>
            <person name="Joardar V."/>
            <person name="Caler E."/>
            <person name="Walenz B."/>
            <person name="Inman J."/>
            <person name="Schobel S."/>
            <person name="Galinsky K."/>
            <person name="Amedeo P."/>
            <person name="Strausberg R."/>
        </authorList>
    </citation>
    <scope>NUCLEOTIDE SEQUENCE</scope>
    <source>
        <strain evidence="14">USDA</strain>
    </source>
</reference>
<dbReference type="PANTHER" id="PTHR21625:SF0">
    <property type="entry name" value="DYNEIN REGULATORY COMPLEX SUBUNIT 2"/>
    <property type="match status" value="1"/>
</dbReference>
<dbReference type="GO" id="GO:0005858">
    <property type="term" value="C:axonemal dynein complex"/>
    <property type="evidence" value="ECO:0007669"/>
    <property type="project" value="InterPro"/>
</dbReference>
<organism>
    <name type="scientific">Pediculus humanus subsp. corporis</name>
    <name type="common">Body louse</name>
    <dbReference type="NCBI Taxonomy" id="121224"/>
    <lineage>
        <taxon>Eukaryota</taxon>
        <taxon>Metazoa</taxon>
        <taxon>Ecdysozoa</taxon>
        <taxon>Arthropoda</taxon>
        <taxon>Hexapoda</taxon>
        <taxon>Insecta</taxon>
        <taxon>Pterygota</taxon>
        <taxon>Neoptera</taxon>
        <taxon>Paraneoptera</taxon>
        <taxon>Psocodea</taxon>
        <taxon>Troctomorpha</taxon>
        <taxon>Phthiraptera</taxon>
        <taxon>Anoplura</taxon>
        <taxon>Pediculidae</taxon>
        <taxon>Pediculus</taxon>
    </lineage>
</organism>
<keyword evidence="5" id="KW-0969">Cilium</keyword>
<evidence type="ECO:0000256" key="8">
    <source>
        <dbReference type="ARBA" id="ARBA00037841"/>
    </source>
</evidence>
<evidence type="ECO:0000256" key="3">
    <source>
        <dbReference type="ARBA" id="ARBA00022846"/>
    </source>
</evidence>
<accession>E0W1V1</accession>
<dbReference type="InParanoid" id="E0W1V1"/>
<dbReference type="InterPro" id="IPR039505">
    <property type="entry name" value="DRC1/2_N"/>
</dbReference>
<evidence type="ECO:0000256" key="11">
    <source>
        <dbReference type="ARBA" id="ARBA00041517"/>
    </source>
</evidence>
<evidence type="ECO:0000256" key="5">
    <source>
        <dbReference type="ARBA" id="ARBA00023069"/>
    </source>
</evidence>
<dbReference type="AlphaFoldDB" id="E0W1V1"/>
<dbReference type="GO" id="GO:0060285">
    <property type="term" value="P:cilium-dependent cell motility"/>
    <property type="evidence" value="ECO:0007669"/>
    <property type="project" value="TreeGrafter"/>
</dbReference>
<dbReference type="EMBL" id="AAZO01007058">
    <property type="status" value="NOT_ANNOTATED_CDS"/>
    <property type="molecule type" value="Genomic_DNA"/>
</dbReference>
<dbReference type="FunCoup" id="E0W1V1">
    <property type="interactions" value="44"/>
</dbReference>
<evidence type="ECO:0000256" key="7">
    <source>
        <dbReference type="ARBA" id="ARBA00023273"/>
    </source>
</evidence>
<evidence type="ECO:0000313" key="16">
    <source>
        <dbReference type="Proteomes" id="UP000009046"/>
    </source>
</evidence>
<evidence type="ECO:0000256" key="10">
    <source>
        <dbReference type="ARBA" id="ARBA00040899"/>
    </source>
</evidence>
<evidence type="ECO:0000313" key="15">
    <source>
        <dbReference type="EnsemblMetazoa" id="PHUM579940-PA"/>
    </source>
</evidence>
<feature type="domain" description="Dynein regulatory complex protein 1/2 N-terminal" evidence="13">
    <location>
        <begin position="26"/>
        <end position="126"/>
    </location>
</feature>
<dbReference type="Proteomes" id="UP000009046">
    <property type="component" value="Unassembled WGS sequence"/>
</dbReference>
<comment type="function">
    <text evidence="12">Component of the nexin-dynein regulatory complex (N-DRC), a key regulator of ciliary/flagellar motility which maintains the alignment and integrity of the distal axoneme and regulates microtubule sliding in motile axonemes. Plays a critical role in the assembly of N-DRC and also stabilizes the assembly of multiple inner dynein arms and radial spokes. Coassembles with DRC1 to form a central scaffold needed for assembly of the N-DRC and its attachment to the outer doublet microtubules.</text>
</comment>
<comment type="subcellular location">
    <subcellularLocation>
        <location evidence="1">Cytoplasm</location>
        <location evidence="1">Cytoskeleton</location>
        <location evidence="1">Flagellum axoneme</location>
    </subcellularLocation>
    <subcellularLocation>
        <location evidence="8">Cytoplasm</location>
        <location evidence="8">Cytoskeleton</location>
        <location evidence="8">Flagellum basal body</location>
    </subcellularLocation>
</comment>
<name>E0W1V1_PEDHC</name>
<keyword evidence="3" id="KW-0282">Flagellum</keyword>
<dbReference type="GO" id="GO:0070286">
    <property type="term" value="P:axonemal dynein complex assembly"/>
    <property type="evidence" value="ECO:0007669"/>
    <property type="project" value="InterPro"/>
</dbReference>
<dbReference type="GO" id="GO:0003352">
    <property type="term" value="P:regulation of cilium movement"/>
    <property type="evidence" value="ECO:0007669"/>
    <property type="project" value="TreeGrafter"/>
</dbReference>
<evidence type="ECO:0000256" key="12">
    <source>
        <dbReference type="ARBA" id="ARBA00045865"/>
    </source>
</evidence>
<keyword evidence="4" id="KW-0175">Coiled coil</keyword>
<dbReference type="Pfam" id="PF14772">
    <property type="entry name" value="NYD-SP28"/>
    <property type="match status" value="1"/>
</dbReference>
<dbReference type="VEuPathDB" id="VectorBase:PHUM579940"/>
<protein>
    <recommendedName>
        <fullName evidence="10">Dynein regulatory complex subunit 2</fullName>
    </recommendedName>
    <alternativeName>
        <fullName evidence="11">Coiled-coil domain-containing protein 65</fullName>
    </alternativeName>
</protein>
<evidence type="ECO:0000313" key="14">
    <source>
        <dbReference type="EMBL" id="EEB19545.1"/>
    </source>
</evidence>
<evidence type="ECO:0000256" key="6">
    <source>
        <dbReference type="ARBA" id="ARBA00023212"/>
    </source>
</evidence>
<keyword evidence="7" id="KW-0966">Cell projection</keyword>